<evidence type="ECO:0000256" key="1">
    <source>
        <dbReference type="ARBA" id="ARBA00005033"/>
    </source>
</evidence>
<evidence type="ECO:0000256" key="2">
    <source>
        <dbReference type="ARBA" id="ARBA00008676"/>
    </source>
</evidence>
<dbReference type="GO" id="GO:0015940">
    <property type="term" value="P:pantothenate biosynthetic process"/>
    <property type="evidence" value="ECO:0007669"/>
    <property type="project" value="UniProtKB-UniRule"/>
</dbReference>
<dbReference type="PIRSF" id="PIRSF000388">
    <property type="entry name" value="Pantoate_hydroxy_MeTrfase"/>
    <property type="match status" value="1"/>
</dbReference>
<dbReference type="HOGENOM" id="CLU_036645_1_0_0"/>
<evidence type="ECO:0000256" key="3">
    <source>
        <dbReference type="ARBA" id="ARBA00011424"/>
    </source>
</evidence>
<dbReference type="RefSeq" id="WP_013703302.1">
    <property type="nucleotide sequence ID" value="NC_015387.1"/>
</dbReference>
<organism evidence="11 12">
    <name type="scientific">Marinithermus hydrothermalis (strain DSM 14884 / JCM 11576 / T1)</name>
    <dbReference type="NCBI Taxonomy" id="869210"/>
    <lineage>
        <taxon>Bacteria</taxon>
        <taxon>Thermotogati</taxon>
        <taxon>Deinococcota</taxon>
        <taxon>Deinococci</taxon>
        <taxon>Thermales</taxon>
        <taxon>Thermaceae</taxon>
        <taxon>Marinithermus</taxon>
    </lineage>
</organism>
<reference evidence="11 12" key="1">
    <citation type="journal article" date="2012" name="Stand. Genomic Sci.">
        <title>Complete genome sequence of the aerobic, heterotroph Marinithermus hydrothermalis type strain (T1(T)) from a deep-sea hydrothermal vent chimney.</title>
        <authorList>
            <person name="Copeland A."/>
            <person name="Gu W."/>
            <person name="Yasawong M."/>
            <person name="Lapidus A."/>
            <person name="Lucas S."/>
            <person name="Deshpande S."/>
            <person name="Pagani I."/>
            <person name="Tapia R."/>
            <person name="Cheng J.F."/>
            <person name="Goodwin L.A."/>
            <person name="Pitluck S."/>
            <person name="Liolios K."/>
            <person name="Ivanova N."/>
            <person name="Mavromatis K."/>
            <person name="Mikhailova N."/>
            <person name="Pati A."/>
            <person name="Chen A."/>
            <person name="Palaniappan K."/>
            <person name="Land M."/>
            <person name="Pan C."/>
            <person name="Brambilla E.M."/>
            <person name="Rohde M."/>
            <person name="Tindall B.J."/>
            <person name="Sikorski J."/>
            <person name="Goker M."/>
            <person name="Detter J.C."/>
            <person name="Bristow J."/>
            <person name="Eisen J.A."/>
            <person name="Markowitz V."/>
            <person name="Hugenholtz P."/>
            <person name="Kyrpides N.C."/>
            <person name="Klenk H.P."/>
            <person name="Woyke T."/>
        </authorList>
    </citation>
    <scope>NUCLEOTIDE SEQUENCE [LARGE SCALE GENOMIC DNA]</scope>
    <source>
        <strain evidence="12">DSM 14884 / JCM 11576 / T1</strain>
    </source>
</reference>
<dbReference type="Gene3D" id="3.20.20.60">
    <property type="entry name" value="Phosphoenolpyruvate-binding domains"/>
    <property type="match status" value="1"/>
</dbReference>
<feature type="binding site" evidence="7 10">
    <location>
        <position position="44"/>
    </location>
    <ligand>
        <name>Mg(2+)</name>
        <dbReference type="ChEBI" id="CHEBI:18420"/>
    </ligand>
</feature>
<evidence type="ECO:0000256" key="8">
    <source>
        <dbReference type="PIRSR" id="PIRSR000388-1"/>
    </source>
</evidence>
<dbReference type="Proteomes" id="UP000007030">
    <property type="component" value="Chromosome"/>
</dbReference>
<keyword evidence="7 10" id="KW-0479">Metal-binding</keyword>
<dbReference type="NCBIfam" id="NF001452">
    <property type="entry name" value="PRK00311.1"/>
    <property type="match status" value="1"/>
</dbReference>
<protein>
    <recommendedName>
        <fullName evidence="7">3-methyl-2-oxobutanoate hydroxymethyltransferase</fullName>
        <ecNumber evidence="7">2.1.2.11</ecNumber>
    </recommendedName>
    <alternativeName>
        <fullName evidence="7">Ketopantoate hydroxymethyltransferase</fullName>
        <shortName evidence="7">KPHMT</shortName>
    </alternativeName>
</protein>
<evidence type="ECO:0000256" key="5">
    <source>
        <dbReference type="ARBA" id="ARBA00022679"/>
    </source>
</evidence>
<dbReference type="FunFam" id="3.20.20.60:FF:000003">
    <property type="entry name" value="3-methyl-2-oxobutanoate hydroxymethyltransferase"/>
    <property type="match status" value="1"/>
</dbReference>
<dbReference type="OrthoDB" id="9781789at2"/>
<gene>
    <name evidence="7" type="primary">panB</name>
    <name evidence="11" type="ordered locus">Marky_0497</name>
</gene>
<comment type="similarity">
    <text evidence="2 7">Belongs to the PanB family.</text>
</comment>
<evidence type="ECO:0000313" key="12">
    <source>
        <dbReference type="Proteomes" id="UP000007030"/>
    </source>
</evidence>
<keyword evidence="7" id="KW-0963">Cytoplasm</keyword>
<comment type="pathway">
    <text evidence="1 7">Cofactor biosynthesis; (R)-pantothenate biosynthesis; (R)-pantoate from 3-methyl-2-oxobutanoate: step 1/2.</text>
</comment>
<dbReference type="HAMAP" id="MF_00156">
    <property type="entry name" value="PanB"/>
    <property type="match status" value="1"/>
</dbReference>
<dbReference type="GO" id="GO:0000287">
    <property type="term" value="F:magnesium ion binding"/>
    <property type="evidence" value="ECO:0007669"/>
    <property type="project" value="TreeGrafter"/>
</dbReference>
<dbReference type="EMBL" id="CP002630">
    <property type="protein sequence ID" value="AEB11249.1"/>
    <property type="molecule type" value="Genomic_DNA"/>
</dbReference>
<dbReference type="eggNOG" id="COG0413">
    <property type="taxonomic scope" value="Bacteria"/>
</dbReference>
<dbReference type="GO" id="GO:0005737">
    <property type="term" value="C:cytoplasm"/>
    <property type="evidence" value="ECO:0007669"/>
    <property type="project" value="UniProtKB-SubCell"/>
</dbReference>
<dbReference type="CDD" id="cd06557">
    <property type="entry name" value="KPHMT-like"/>
    <property type="match status" value="1"/>
</dbReference>
<keyword evidence="12" id="KW-1185">Reference proteome</keyword>
<dbReference type="InterPro" id="IPR040442">
    <property type="entry name" value="Pyrv_kinase-like_dom_sf"/>
</dbReference>
<feature type="binding site" evidence="7 9">
    <location>
        <position position="112"/>
    </location>
    <ligand>
        <name>3-methyl-2-oxobutanoate</name>
        <dbReference type="ChEBI" id="CHEBI:11851"/>
    </ligand>
</feature>
<accession>F2NLZ2</accession>
<dbReference type="SUPFAM" id="SSF51621">
    <property type="entry name" value="Phosphoenolpyruvate/pyruvate domain"/>
    <property type="match status" value="1"/>
</dbReference>
<dbReference type="STRING" id="869210.Marky_0497"/>
<evidence type="ECO:0000256" key="4">
    <source>
        <dbReference type="ARBA" id="ARBA00022655"/>
    </source>
</evidence>
<feature type="binding site" evidence="7 9">
    <location>
        <position position="83"/>
    </location>
    <ligand>
        <name>3-methyl-2-oxobutanoate</name>
        <dbReference type="ChEBI" id="CHEBI:11851"/>
    </ligand>
</feature>
<comment type="subcellular location">
    <subcellularLocation>
        <location evidence="7">Cytoplasm</location>
    </subcellularLocation>
</comment>
<feature type="binding site" evidence="7 9">
    <location>
        <begin position="44"/>
        <end position="45"/>
    </location>
    <ligand>
        <name>3-methyl-2-oxobutanoate</name>
        <dbReference type="ChEBI" id="CHEBI:11851"/>
    </ligand>
</feature>
<dbReference type="InterPro" id="IPR015813">
    <property type="entry name" value="Pyrv/PenolPyrv_kinase-like_dom"/>
</dbReference>
<keyword evidence="4 7" id="KW-0566">Pantothenate biosynthesis</keyword>
<evidence type="ECO:0000256" key="6">
    <source>
        <dbReference type="ARBA" id="ARBA00056497"/>
    </source>
</evidence>
<feature type="binding site" evidence="7 10">
    <location>
        <position position="83"/>
    </location>
    <ligand>
        <name>Mg(2+)</name>
        <dbReference type="ChEBI" id="CHEBI:18420"/>
    </ligand>
</feature>
<feature type="binding site" evidence="7 10">
    <location>
        <position position="114"/>
    </location>
    <ligand>
        <name>Mg(2+)</name>
        <dbReference type="ChEBI" id="CHEBI:18420"/>
    </ligand>
</feature>
<dbReference type="AlphaFoldDB" id="F2NLZ2"/>
<evidence type="ECO:0000256" key="9">
    <source>
        <dbReference type="PIRSR" id="PIRSR000388-2"/>
    </source>
</evidence>
<sequence>MAKLTVLDLKAKKGPGSLVMVTAYDYPTARIAQEAGVDLILVGDSLGMVVLGYDSTVPVTMEEMLHHVKAARRGAPETFLIADMPFLSFATPEAALENAGRFLKEGGADAVKLEGGLEVVPVVEALVRAGIPVLGHVGLTPQTASSLGGYRVQGKDAESARRIVEGARALEAAGVWGVVLEMVPTPLARRVTEELTVPTIGIGAGPVTDGQVLVFHDLVGIFDRFKPKFVKRYAEAGALMREAVAAYAREVREGVFPDEAHSFGMREEILKKVYGD</sequence>
<dbReference type="NCBIfam" id="TIGR00222">
    <property type="entry name" value="panB"/>
    <property type="match status" value="1"/>
</dbReference>
<name>F2NLZ2_MARHT</name>
<comment type="subunit">
    <text evidence="3 7">Homodecamer; pentamer of dimers.</text>
</comment>
<keyword evidence="5 7" id="KW-0808">Transferase</keyword>
<evidence type="ECO:0000313" key="11">
    <source>
        <dbReference type="EMBL" id="AEB11249.1"/>
    </source>
</evidence>
<dbReference type="UniPathway" id="UPA00028">
    <property type="reaction ID" value="UER00003"/>
</dbReference>
<comment type="catalytic activity">
    <reaction evidence="7">
        <text>(6R)-5,10-methylene-5,6,7,8-tetrahydrofolate + 3-methyl-2-oxobutanoate + H2O = 2-dehydropantoate + (6S)-5,6,7,8-tetrahydrofolate</text>
        <dbReference type="Rhea" id="RHEA:11824"/>
        <dbReference type="ChEBI" id="CHEBI:11561"/>
        <dbReference type="ChEBI" id="CHEBI:11851"/>
        <dbReference type="ChEBI" id="CHEBI:15377"/>
        <dbReference type="ChEBI" id="CHEBI:15636"/>
        <dbReference type="ChEBI" id="CHEBI:57453"/>
        <dbReference type="EC" id="2.1.2.11"/>
    </reaction>
</comment>
<comment type="function">
    <text evidence="6 7">Catalyzes the reversible reaction in which hydroxymethyl group from 5,10-methylenetetrahydrofolate is transferred onto alpha-ketoisovalerate to form ketopantoate.</text>
</comment>
<dbReference type="InterPro" id="IPR003700">
    <property type="entry name" value="Pantoate_hydroxy_MeTrfase"/>
</dbReference>
<evidence type="ECO:0000256" key="7">
    <source>
        <dbReference type="HAMAP-Rule" id="MF_00156"/>
    </source>
</evidence>
<feature type="active site" description="Proton acceptor" evidence="7 8">
    <location>
        <position position="181"/>
    </location>
</feature>
<dbReference type="GO" id="GO:0003864">
    <property type="term" value="F:3-methyl-2-oxobutanoate hydroxymethyltransferase activity"/>
    <property type="evidence" value="ECO:0007669"/>
    <property type="project" value="UniProtKB-UniRule"/>
</dbReference>
<dbReference type="PANTHER" id="PTHR20881:SF0">
    <property type="entry name" value="3-METHYL-2-OXOBUTANOATE HYDROXYMETHYLTRANSFERASE"/>
    <property type="match status" value="1"/>
</dbReference>
<dbReference type="Pfam" id="PF02548">
    <property type="entry name" value="Pantoate_transf"/>
    <property type="match status" value="1"/>
</dbReference>
<dbReference type="EC" id="2.1.2.11" evidence="7"/>
<keyword evidence="7 10" id="KW-0460">Magnesium</keyword>
<dbReference type="PANTHER" id="PTHR20881">
    <property type="entry name" value="3-METHYL-2-OXOBUTANOATE HYDROXYMETHYLTRANSFERASE"/>
    <property type="match status" value="1"/>
</dbReference>
<proteinExistence type="inferred from homology"/>
<evidence type="ECO:0000256" key="10">
    <source>
        <dbReference type="PIRSR" id="PIRSR000388-3"/>
    </source>
</evidence>
<comment type="cofactor">
    <cofactor evidence="7 10">
        <name>Mg(2+)</name>
        <dbReference type="ChEBI" id="CHEBI:18420"/>
    </cofactor>
    <text evidence="7 10">Binds 1 Mg(2+) ion per subunit.</text>
</comment>
<dbReference type="KEGG" id="mhd:Marky_0497"/>